<feature type="compositionally biased region" description="Basic residues" evidence="1">
    <location>
        <begin position="447"/>
        <end position="457"/>
    </location>
</feature>
<feature type="compositionally biased region" description="Low complexity" evidence="1">
    <location>
        <begin position="196"/>
        <end position="211"/>
    </location>
</feature>
<feature type="non-terminal residue" evidence="2">
    <location>
        <position position="1"/>
    </location>
</feature>
<feature type="compositionally biased region" description="Polar residues" evidence="1">
    <location>
        <begin position="280"/>
        <end position="303"/>
    </location>
</feature>
<feature type="region of interest" description="Disordered" evidence="1">
    <location>
        <begin position="81"/>
        <end position="107"/>
    </location>
</feature>
<evidence type="ECO:0000313" key="2">
    <source>
        <dbReference type="EMBL" id="POI26339.1"/>
    </source>
</evidence>
<comment type="caution">
    <text evidence="2">The sequence shown here is derived from an EMBL/GenBank/DDBJ whole genome shotgun (WGS) entry which is preliminary data.</text>
</comment>
<feature type="compositionally biased region" description="Low complexity" evidence="1">
    <location>
        <begin position="143"/>
        <end position="153"/>
    </location>
</feature>
<dbReference type="AlphaFoldDB" id="A0A2P4SQG0"/>
<sequence>ANQDPVAAKKPPRRLCGRFSRISMKLPRIPLRRQKMPKVVVAHHDLENTLNCSFIEPPSVVEQPSPSWSSRGSFSSFDTTDEGPVYCVPHEGESPAPGEKLVAPASGEEAAEYSFLKETGSVKAFHADSSETPLLKSSDSERSSCGSGSASAALYAKVARLSKQSKEEEDTALSPERTKPRPPDPSTKPKVSWIHSRYNSSQSNSLPSRSPEPATARPSSPEHGQGLAKRKRSPSETSAGVHGRAEEKGGGGTRGKERPQKHPKEPGVPEGKANLAAEPQSPSKPKQRSKASSEQMENINGAVQNAFKKMGGFHAERRAGEAPRSPGAGKPRSEALHPHLASEAATLLAAQLKEKTQSLNKAESGSRPNGVGAQREKPTPPQKAKRSAAAGSQKASKPLLPTSPNLQKLIPATAEPAAGGEPRRVEKQTTVSGQDPAPPGEQMAKKTPIKKPPRKKSREATLEPPKAAAVPTQTVQ</sequence>
<evidence type="ECO:0000313" key="3">
    <source>
        <dbReference type="Proteomes" id="UP000237246"/>
    </source>
</evidence>
<evidence type="ECO:0000256" key="1">
    <source>
        <dbReference type="SAM" id="MobiDB-lite"/>
    </source>
</evidence>
<keyword evidence="3" id="KW-1185">Reference proteome</keyword>
<dbReference type="EMBL" id="PPHD01029279">
    <property type="protein sequence ID" value="POI26339.1"/>
    <property type="molecule type" value="Genomic_DNA"/>
</dbReference>
<accession>A0A2P4SQG0</accession>
<reference evidence="2 3" key="1">
    <citation type="submission" date="2018-01" db="EMBL/GenBank/DDBJ databases">
        <title>Comparison of the Chinese Bamboo Partridge and Red Junglefowl genome sequences highlights the importance of demography in genome evolution.</title>
        <authorList>
            <person name="Tiley G.P."/>
            <person name="Kimball R.T."/>
            <person name="Braun E.L."/>
            <person name="Burleigh J.G."/>
        </authorList>
    </citation>
    <scope>NUCLEOTIDE SEQUENCE [LARGE SCALE GENOMIC DNA]</scope>
    <source>
        <strain evidence="2">RTK389</strain>
        <tissue evidence="2">Blood</tissue>
    </source>
</reference>
<dbReference type="OrthoDB" id="6130531at2759"/>
<gene>
    <name evidence="2" type="ORF">CIB84_009911</name>
</gene>
<evidence type="ECO:0008006" key="4">
    <source>
        <dbReference type="Google" id="ProtNLM"/>
    </source>
</evidence>
<feature type="region of interest" description="Disordered" evidence="1">
    <location>
        <begin position="127"/>
        <end position="476"/>
    </location>
</feature>
<proteinExistence type="predicted"/>
<feature type="compositionally biased region" description="Basic and acidic residues" evidence="1">
    <location>
        <begin position="243"/>
        <end position="267"/>
    </location>
</feature>
<protein>
    <recommendedName>
        <fullName evidence="4">SREC2 protein</fullName>
    </recommendedName>
</protein>
<dbReference type="Proteomes" id="UP000237246">
    <property type="component" value="Unassembled WGS sequence"/>
</dbReference>
<name>A0A2P4SQG0_BAMTH</name>
<feature type="compositionally biased region" description="Low complexity" evidence="1">
    <location>
        <begin position="411"/>
        <end position="420"/>
    </location>
</feature>
<feature type="compositionally biased region" description="Polar residues" evidence="1">
    <location>
        <begin position="357"/>
        <end position="367"/>
    </location>
</feature>
<organism evidence="2 3">
    <name type="scientific">Bambusicola thoracicus</name>
    <name type="common">Chinese bamboo-partridge</name>
    <name type="synonym">Perdix thoracica</name>
    <dbReference type="NCBI Taxonomy" id="9083"/>
    <lineage>
        <taxon>Eukaryota</taxon>
        <taxon>Metazoa</taxon>
        <taxon>Chordata</taxon>
        <taxon>Craniata</taxon>
        <taxon>Vertebrata</taxon>
        <taxon>Euteleostomi</taxon>
        <taxon>Archelosauria</taxon>
        <taxon>Archosauria</taxon>
        <taxon>Dinosauria</taxon>
        <taxon>Saurischia</taxon>
        <taxon>Theropoda</taxon>
        <taxon>Coelurosauria</taxon>
        <taxon>Aves</taxon>
        <taxon>Neognathae</taxon>
        <taxon>Galloanserae</taxon>
        <taxon>Galliformes</taxon>
        <taxon>Phasianidae</taxon>
        <taxon>Perdicinae</taxon>
        <taxon>Bambusicola</taxon>
    </lineage>
</organism>